<dbReference type="EMBL" id="JALJOV010001433">
    <property type="protein sequence ID" value="KAK9847956.1"/>
    <property type="molecule type" value="Genomic_DNA"/>
</dbReference>
<keyword evidence="8" id="KW-0333">Golgi apparatus</keyword>
<comment type="subcellular location">
    <subcellularLocation>
        <location evidence="10">Endomembrane system</location>
        <topology evidence="10">Single-pass membrane protein</topology>
    </subcellularLocation>
    <subcellularLocation>
        <location evidence="1">Golgi apparatus membrane</location>
    </subcellularLocation>
    <subcellularLocation>
        <location evidence="2">Membrane</location>
        <topology evidence="2">Single-pass type II membrane protein</topology>
    </subcellularLocation>
</comment>
<proteinExistence type="inferred from homology"/>
<evidence type="ECO:0000313" key="12">
    <source>
        <dbReference type="Proteomes" id="UP001485043"/>
    </source>
</evidence>
<keyword evidence="7" id="KW-1133">Transmembrane helix</keyword>
<keyword evidence="5" id="KW-0812">Transmembrane</keyword>
<keyword evidence="6" id="KW-0735">Signal-anchor</keyword>
<evidence type="ECO:0000256" key="3">
    <source>
        <dbReference type="ARBA" id="ARBA00009105"/>
    </source>
</evidence>
<comment type="caution">
    <text evidence="11">The sequence shown here is derived from an EMBL/GenBank/DDBJ whole genome shotgun (WGS) entry which is preliminary data.</text>
</comment>
<accession>A0AAW1SNE8</accession>
<dbReference type="AlphaFoldDB" id="A0AAW1SNE8"/>
<dbReference type="GO" id="GO:0000139">
    <property type="term" value="C:Golgi membrane"/>
    <property type="evidence" value="ECO:0007669"/>
    <property type="project" value="UniProtKB-SubCell"/>
</dbReference>
<evidence type="ECO:0000256" key="6">
    <source>
        <dbReference type="ARBA" id="ARBA00022968"/>
    </source>
</evidence>
<comment type="similarity">
    <text evidence="3">Belongs to the MNN1/MNT family.</text>
</comment>
<evidence type="ECO:0000256" key="10">
    <source>
        <dbReference type="ARBA" id="ARBA00037847"/>
    </source>
</evidence>
<evidence type="ECO:0000256" key="5">
    <source>
        <dbReference type="ARBA" id="ARBA00022692"/>
    </source>
</evidence>
<dbReference type="Pfam" id="PF11051">
    <property type="entry name" value="Mannosyl_trans3"/>
    <property type="match status" value="1"/>
</dbReference>
<dbReference type="Proteomes" id="UP001485043">
    <property type="component" value="Unassembled WGS sequence"/>
</dbReference>
<evidence type="ECO:0000256" key="7">
    <source>
        <dbReference type="ARBA" id="ARBA00022989"/>
    </source>
</evidence>
<evidence type="ECO:0000313" key="11">
    <source>
        <dbReference type="EMBL" id="KAK9847956.1"/>
    </source>
</evidence>
<evidence type="ECO:0000256" key="9">
    <source>
        <dbReference type="ARBA" id="ARBA00023136"/>
    </source>
</evidence>
<name>A0AAW1SNE8_9CHLO</name>
<dbReference type="InterPro" id="IPR022751">
    <property type="entry name" value="Alpha_mannosyltransferase"/>
</dbReference>
<evidence type="ECO:0000256" key="1">
    <source>
        <dbReference type="ARBA" id="ARBA00004394"/>
    </source>
</evidence>
<evidence type="ECO:0000256" key="8">
    <source>
        <dbReference type="ARBA" id="ARBA00023034"/>
    </source>
</evidence>
<sequence>MATESGQILLDRSKHSDVLEWLCFLQAHADMFQKYMYGDKDYYPLAFALADKASQFTQVSVAPRMALHEELASPSYLQLGMVQSDEVGVLSFLHRTTYGAKRGLGAEANPVRRYWPHFLSSPIHGKLAPKVVGWDDQKRMCLINKRWFNYQKGKRMSTLVCKNMQFESRNITRCPKENARLPRDVRLAETQALWPLQDAVKALEQSFDAVISHELAHMERKGTSISNLITKNATAVLLDI</sequence>
<evidence type="ECO:0000256" key="4">
    <source>
        <dbReference type="ARBA" id="ARBA00022679"/>
    </source>
</evidence>
<keyword evidence="12" id="KW-1185">Reference proteome</keyword>
<protein>
    <submittedName>
        <fullName evidence="11">Uncharacterized protein</fullName>
    </submittedName>
</protein>
<dbReference type="PANTHER" id="PTHR31646:SF1">
    <property type="entry name" value="ALPHA-1,2-MANNOSYLTRANSFERASE MNN2"/>
    <property type="match status" value="1"/>
</dbReference>
<gene>
    <name evidence="11" type="ORF">WJX84_009782</name>
</gene>
<keyword evidence="9" id="KW-0472">Membrane</keyword>
<dbReference type="PANTHER" id="PTHR31646">
    <property type="entry name" value="ALPHA-1,2-MANNOSYLTRANSFERASE MNN2"/>
    <property type="match status" value="1"/>
</dbReference>
<evidence type="ECO:0000256" key="2">
    <source>
        <dbReference type="ARBA" id="ARBA00004606"/>
    </source>
</evidence>
<dbReference type="GO" id="GO:0046354">
    <property type="term" value="P:mannan biosynthetic process"/>
    <property type="evidence" value="ECO:0007669"/>
    <property type="project" value="TreeGrafter"/>
</dbReference>
<keyword evidence="4" id="KW-0808">Transferase</keyword>
<reference evidence="11 12" key="1">
    <citation type="journal article" date="2024" name="Nat. Commun.">
        <title>Phylogenomics reveals the evolutionary origins of lichenization in chlorophyte algae.</title>
        <authorList>
            <person name="Puginier C."/>
            <person name="Libourel C."/>
            <person name="Otte J."/>
            <person name="Skaloud P."/>
            <person name="Haon M."/>
            <person name="Grisel S."/>
            <person name="Petersen M."/>
            <person name="Berrin J.G."/>
            <person name="Delaux P.M."/>
            <person name="Dal Grande F."/>
            <person name="Keller J."/>
        </authorList>
    </citation>
    <scope>NUCLEOTIDE SEQUENCE [LARGE SCALE GENOMIC DNA]</scope>
    <source>
        <strain evidence="11 12">SAG 2523</strain>
    </source>
</reference>
<dbReference type="GO" id="GO:0000026">
    <property type="term" value="F:alpha-1,2-mannosyltransferase activity"/>
    <property type="evidence" value="ECO:0007669"/>
    <property type="project" value="TreeGrafter"/>
</dbReference>
<organism evidence="11 12">
    <name type="scientific">Apatococcus fuscideae</name>
    <dbReference type="NCBI Taxonomy" id="2026836"/>
    <lineage>
        <taxon>Eukaryota</taxon>
        <taxon>Viridiplantae</taxon>
        <taxon>Chlorophyta</taxon>
        <taxon>core chlorophytes</taxon>
        <taxon>Trebouxiophyceae</taxon>
        <taxon>Chlorellales</taxon>
        <taxon>Chlorellaceae</taxon>
        <taxon>Apatococcus</taxon>
    </lineage>
</organism>